<dbReference type="InterPro" id="IPR009060">
    <property type="entry name" value="UBA-like_sf"/>
</dbReference>
<dbReference type="Pfam" id="PF19026">
    <property type="entry name" value="UBA_HYPK"/>
    <property type="match status" value="1"/>
</dbReference>
<evidence type="ECO:0000313" key="3">
    <source>
        <dbReference type="EMBL" id="QUI22830.1"/>
    </source>
</evidence>
<dbReference type="InterPro" id="IPR044034">
    <property type="entry name" value="NAC-like_UBA"/>
</dbReference>
<keyword evidence="1" id="KW-0472">Membrane</keyword>
<feature type="transmembrane region" description="Helical" evidence="1">
    <location>
        <begin position="75"/>
        <end position="91"/>
    </location>
</feature>
<evidence type="ECO:0000313" key="4">
    <source>
        <dbReference type="Proteomes" id="UP000683246"/>
    </source>
</evidence>
<proteinExistence type="predicted"/>
<dbReference type="KEGG" id="vpy:HZI73_11250"/>
<dbReference type="Gene3D" id="1.10.8.10">
    <property type="entry name" value="DNA helicase RuvA subunit, C-terminal domain"/>
    <property type="match status" value="1"/>
</dbReference>
<protein>
    <recommendedName>
        <fullName evidence="2">Nascent polypeptide-associated complex subunit alpha-like UBA domain-containing protein</fullName>
    </recommendedName>
</protein>
<accession>A0A8J8MJI5</accession>
<feature type="domain" description="Nascent polypeptide-associated complex subunit alpha-like UBA" evidence="2">
    <location>
        <begin position="2"/>
        <end position="40"/>
    </location>
</feature>
<keyword evidence="1" id="KW-1133">Transmembrane helix</keyword>
<sequence length="161" mass="18821">MVIKDSDIEIILQRVNVSYAEAEKALIKSKGDINRAIRYLEKKENSFFKKVITNINKLILNLVYYQLVLTRKGETLINLPIILIVFFFIVFEDLKYVEMIILLLIIILTDCKVSIHKKDKAENPIKEEVIKPKTKSKQNDDITTTLEVIEEDDYNEIFVEN</sequence>
<dbReference type="RefSeq" id="WP_212698325.1">
    <property type="nucleotide sequence ID" value="NZ_CP058649.1"/>
</dbReference>
<dbReference type="SUPFAM" id="SSF46934">
    <property type="entry name" value="UBA-like"/>
    <property type="match status" value="1"/>
</dbReference>
<feature type="transmembrane region" description="Helical" evidence="1">
    <location>
        <begin position="97"/>
        <end position="115"/>
    </location>
</feature>
<name>A0A8J8MJI5_9FIRM</name>
<organism evidence="3 4">
    <name type="scientific">Vallitalea pronyensis</name>
    <dbReference type="NCBI Taxonomy" id="1348613"/>
    <lineage>
        <taxon>Bacteria</taxon>
        <taxon>Bacillati</taxon>
        <taxon>Bacillota</taxon>
        <taxon>Clostridia</taxon>
        <taxon>Lachnospirales</taxon>
        <taxon>Vallitaleaceae</taxon>
        <taxon>Vallitalea</taxon>
    </lineage>
</organism>
<dbReference type="AlphaFoldDB" id="A0A8J8MJI5"/>
<keyword evidence="4" id="KW-1185">Reference proteome</keyword>
<gene>
    <name evidence="3" type="ORF">HZI73_11250</name>
</gene>
<dbReference type="Proteomes" id="UP000683246">
    <property type="component" value="Chromosome"/>
</dbReference>
<dbReference type="EMBL" id="CP058649">
    <property type="protein sequence ID" value="QUI22830.1"/>
    <property type="molecule type" value="Genomic_DNA"/>
</dbReference>
<reference evidence="3" key="1">
    <citation type="submission" date="2020-07" db="EMBL/GenBank/DDBJ databases">
        <title>Vallitalea pronyensis genome.</title>
        <authorList>
            <person name="Postec A."/>
        </authorList>
    </citation>
    <scope>NUCLEOTIDE SEQUENCE</scope>
    <source>
        <strain evidence="3">FatNI3</strain>
    </source>
</reference>
<evidence type="ECO:0000259" key="2">
    <source>
        <dbReference type="Pfam" id="PF19026"/>
    </source>
</evidence>
<evidence type="ECO:0000256" key="1">
    <source>
        <dbReference type="SAM" id="Phobius"/>
    </source>
</evidence>
<keyword evidence="1" id="KW-0812">Transmembrane</keyword>